<evidence type="ECO:0000313" key="4">
    <source>
        <dbReference type="EMBL" id="GGK45480.1"/>
    </source>
</evidence>
<keyword evidence="5" id="KW-1185">Reference proteome</keyword>
<dbReference type="NCBIfam" id="TIGR01691">
    <property type="entry name" value="enolase-ppase"/>
    <property type="match status" value="1"/>
</dbReference>
<reference evidence="4" key="1">
    <citation type="journal article" date="2014" name="Int. J. Syst. Evol. Microbiol.">
        <title>Complete genome sequence of Corynebacterium casei LMG S-19264T (=DSM 44701T), isolated from a smear-ripened cheese.</title>
        <authorList>
            <consortium name="US DOE Joint Genome Institute (JGI-PGF)"/>
            <person name="Walter F."/>
            <person name="Albersmeier A."/>
            <person name="Kalinowski J."/>
            <person name="Ruckert C."/>
        </authorList>
    </citation>
    <scope>NUCLEOTIDE SEQUENCE</scope>
    <source>
        <strain evidence="4">CGMCC 4.7278</strain>
    </source>
</reference>
<dbReference type="Gene3D" id="1.10.720.60">
    <property type="match status" value="1"/>
</dbReference>
<dbReference type="PRINTS" id="PR00413">
    <property type="entry name" value="HADHALOGNASE"/>
</dbReference>
<dbReference type="Pfam" id="PF00702">
    <property type="entry name" value="Hydrolase"/>
    <property type="match status" value="1"/>
</dbReference>
<evidence type="ECO:0000313" key="5">
    <source>
        <dbReference type="Proteomes" id="UP000612956"/>
    </source>
</evidence>
<dbReference type="InterPro" id="IPR023943">
    <property type="entry name" value="Enolase-ppase_E1"/>
</dbReference>
<comment type="caution">
    <text evidence="4">The sequence shown here is derived from an EMBL/GenBank/DDBJ whole genome shotgun (WGS) entry which is preliminary data.</text>
</comment>
<sequence>MTVRAIVIDIEGTTSPTDSVRTDLYGYTEANLPRWLAENPDGAADLVLSQTRELANEPDASAARVAEILTDWLHSDVKAEPLKAAQGAICAEGFRAGDLAGRFFPDVAPALRTWHASGIPLYVYSSGSERNQRDWFRYAEVGDLSDVLAGHFDLVTAGPKRDRASYESIAKAIEVPPSEILFLSDHPDELDAAVEAGWQVVGVARPGEPNTPWAPHRWVSTFAEVDPK</sequence>
<dbReference type="SFLD" id="SFLDG01129">
    <property type="entry name" value="C1.5:_HAD__Beta-PGM__Phosphata"/>
    <property type="match status" value="1"/>
</dbReference>
<accession>A0A917V6R5</accession>
<keyword evidence="2" id="KW-0378">Hydrolase</keyword>
<name>A0A917V6R5_9NOCA</name>
<dbReference type="InterPro" id="IPR006439">
    <property type="entry name" value="HAD-SF_hydro_IA"/>
</dbReference>
<dbReference type="PANTHER" id="PTHR20371:SF1">
    <property type="entry name" value="ENOLASE-PHOSPHATASE E1"/>
    <property type="match status" value="1"/>
</dbReference>
<dbReference type="SFLD" id="SFLDG01133">
    <property type="entry name" value="C1.5.4:_Enolase-phosphatase_Li"/>
    <property type="match status" value="1"/>
</dbReference>
<dbReference type="InterPro" id="IPR036412">
    <property type="entry name" value="HAD-like_sf"/>
</dbReference>
<dbReference type="EMBL" id="BMMW01000001">
    <property type="protein sequence ID" value="GGK45480.1"/>
    <property type="molecule type" value="Genomic_DNA"/>
</dbReference>
<dbReference type="RefSeq" id="WP_188828123.1">
    <property type="nucleotide sequence ID" value="NZ_BMMW01000001.1"/>
</dbReference>
<dbReference type="PANTHER" id="PTHR20371">
    <property type="entry name" value="ENOLASE-PHOSPHATASE E1"/>
    <property type="match status" value="1"/>
</dbReference>
<dbReference type="GO" id="GO:0000287">
    <property type="term" value="F:magnesium ion binding"/>
    <property type="evidence" value="ECO:0007669"/>
    <property type="project" value="InterPro"/>
</dbReference>
<organism evidence="4 5">
    <name type="scientific">Nocardia camponoti</name>
    <dbReference type="NCBI Taxonomy" id="1616106"/>
    <lineage>
        <taxon>Bacteria</taxon>
        <taxon>Bacillati</taxon>
        <taxon>Actinomycetota</taxon>
        <taxon>Actinomycetes</taxon>
        <taxon>Mycobacteriales</taxon>
        <taxon>Nocardiaceae</taxon>
        <taxon>Nocardia</taxon>
    </lineage>
</organism>
<dbReference type="SFLD" id="SFLDS00003">
    <property type="entry name" value="Haloacid_Dehalogenase"/>
    <property type="match status" value="1"/>
</dbReference>
<evidence type="ECO:0000256" key="1">
    <source>
        <dbReference type="ARBA" id="ARBA00022605"/>
    </source>
</evidence>
<dbReference type="Gene3D" id="3.40.50.1000">
    <property type="entry name" value="HAD superfamily/HAD-like"/>
    <property type="match status" value="1"/>
</dbReference>
<dbReference type="GO" id="GO:0043874">
    <property type="term" value="F:acireductone synthase activity"/>
    <property type="evidence" value="ECO:0007669"/>
    <property type="project" value="InterPro"/>
</dbReference>
<dbReference type="SUPFAM" id="SSF56784">
    <property type="entry name" value="HAD-like"/>
    <property type="match status" value="1"/>
</dbReference>
<dbReference type="GO" id="GO:0019509">
    <property type="term" value="P:L-methionine salvage from methylthioadenosine"/>
    <property type="evidence" value="ECO:0007669"/>
    <property type="project" value="InterPro"/>
</dbReference>
<proteinExistence type="predicted"/>
<keyword evidence="1" id="KW-0028">Amino-acid biosynthesis</keyword>
<keyword evidence="3" id="KW-0486">Methionine biosynthesis</keyword>
<dbReference type="InterPro" id="IPR023214">
    <property type="entry name" value="HAD_sf"/>
</dbReference>
<evidence type="ECO:0000256" key="2">
    <source>
        <dbReference type="ARBA" id="ARBA00022801"/>
    </source>
</evidence>
<dbReference type="AlphaFoldDB" id="A0A917V6R5"/>
<protein>
    <submittedName>
        <fullName evidence="4">Enolase-phosphatase E1</fullName>
    </submittedName>
</protein>
<gene>
    <name evidence="4" type="primary">mtnC</name>
    <name evidence="4" type="ORF">GCM10011591_16320</name>
</gene>
<reference evidence="4" key="2">
    <citation type="submission" date="2020-09" db="EMBL/GenBank/DDBJ databases">
        <authorList>
            <person name="Sun Q."/>
            <person name="Zhou Y."/>
        </authorList>
    </citation>
    <scope>NUCLEOTIDE SEQUENCE</scope>
    <source>
        <strain evidence="4">CGMCC 4.7278</strain>
    </source>
</reference>
<dbReference type="CDD" id="cd01629">
    <property type="entry name" value="HAD_EP"/>
    <property type="match status" value="1"/>
</dbReference>
<evidence type="ECO:0000256" key="3">
    <source>
        <dbReference type="ARBA" id="ARBA00023167"/>
    </source>
</evidence>
<dbReference type="Proteomes" id="UP000612956">
    <property type="component" value="Unassembled WGS sequence"/>
</dbReference>